<dbReference type="Pfam" id="PF11340">
    <property type="entry name" value="DUF3142"/>
    <property type="match status" value="1"/>
</dbReference>
<dbReference type="Proteomes" id="UP000236220">
    <property type="component" value="Unassembled WGS sequence"/>
</dbReference>
<comment type="caution">
    <text evidence="2">The sequence shown here is derived from an EMBL/GenBank/DDBJ whole genome shotgun (WGS) entry which is preliminary data.</text>
</comment>
<dbReference type="PROSITE" id="PS51257">
    <property type="entry name" value="PROKAR_LIPOPROTEIN"/>
    <property type="match status" value="1"/>
</dbReference>
<evidence type="ECO:0000256" key="1">
    <source>
        <dbReference type="SAM" id="SignalP"/>
    </source>
</evidence>
<feature type="chain" id="PRO_5014373227" description="DUF3142 domain-containing protein" evidence="1">
    <location>
        <begin position="19"/>
        <end position="246"/>
    </location>
</feature>
<dbReference type="RefSeq" id="WP_103074171.1">
    <property type="nucleotide sequence ID" value="NZ_NPZB01000001.1"/>
</dbReference>
<feature type="signal peptide" evidence="1">
    <location>
        <begin position="1"/>
        <end position="18"/>
    </location>
</feature>
<dbReference type="EMBL" id="NPZB01000001">
    <property type="protein sequence ID" value="PNS09073.1"/>
    <property type="molecule type" value="Genomic_DNA"/>
</dbReference>
<protein>
    <recommendedName>
        <fullName evidence="4">DUF3142 domain-containing protein</fullName>
    </recommendedName>
</protein>
<sequence length="246" mass="27606">MKPRALATLIAAGIAAGALCLALSSCLRSPDDVVHAEDHDAFWLWAGVQAQPVLDRARTLYLLEGEIIGGEPAHLSHRRAATPRIAHADVWIVYRADTLNWSEDVAPAIRTDIARWRGNGNRVVGVQLDFDARTRHLDRYVDFLRDFRAWLPRDTELGITGLMDWSANGNPAQLSRLTGIVDEVVVQTYQDRTTIPGYERYLERMRDFPIPFRVGLAQGGAWRAPPDLATNPQFRGYVVFLVNPLR</sequence>
<accession>A0A2K1Q211</accession>
<evidence type="ECO:0008006" key="4">
    <source>
        <dbReference type="Google" id="ProtNLM"/>
    </source>
</evidence>
<proteinExistence type="predicted"/>
<organism evidence="2 3">
    <name type="scientific">Solilutibacter silvestris</name>
    <dbReference type="NCBI Taxonomy" id="1645665"/>
    <lineage>
        <taxon>Bacteria</taxon>
        <taxon>Pseudomonadati</taxon>
        <taxon>Pseudomonadota</taxon>
        <taxon>Gammaproteobacteria</taxon>
        <taxon>Lysobacterales</taxon>
        <taxon>Lysobacteraceae</taxon>
        <taxon>Solilutibacter</taxon>
    </lineage>
</organism>
<name>A0A2K1Q211_9GAMM</name>
<evidence type="ECO:0000313" key="2">
    <source>
        <dbReference type="EMBL" id="PNS09073.1"/>
    </source>
</evidence>
<reference evidence="2 3" key="1">
    <citation type="submission" date="2017-08" db="EMBL/GenBank/DDBJ databases">
        <title>Lysobacter sylvestris genome.</title>
        <authorList>
            <person name="Zhang D.-C."/>
            <person name="Albuquerque L."/>
            <person name="Franca L."/>
            <person name="Froufe H.J.C."/>
            <person name="Barroso C."/>
            <person name="Egas C."/>
            <person name="Da Costa M."/>
            <person name="Margesin R."/>
        </authorList>
    </citation>
    <scope>NUCLEOTIDE SEQUENCE [LARGE SCALE GENOMIC DNA]</scope>
    <source>
        <strain evidence="2 3">AM20-91</strain>
    </source>
</reference>
<dbReference type="AlphaFoldDB" id="A0A2K1Q211"/>
<keyword evidence="3" id="KW-1185">Reference proteome</keyword>
<dbReference type="InterPro" id="IPR021488">
    <property type="entry name" value="DUF3142"/>
</dbReference>
<keyword evidence="1" id="KW-0732">Signal</keyword>
<evidence type="ECO:0000313" key="3">
    <source>
        <dbReference type="Proteomes" id="UP000236220"/>
    </source>
</evidence>
<dbReference type="OrthoDB" id="6987031at2"/>
<gene>
    <name evidence="2" type="ORF">Lysil_0702</name>
</gene>